<feature type="domain" description="LIM zinc-binding" evidence="8">
    <location>
        <begin position="1059"/>
        <end position="1119"/>
    </location>
</feature>
<dbReference type="InterPro" id="IPR011993">
    <property type="entry name" value="PH-like_dom_sf"/>
</dbReference>
<feature type="region of interest" description="Disordered" evidence="5">
    <location>
        <begin position="850"/>
        <end position="869"/>
    </location>
</feature>
<feature type="compositionally biased region" description="Low complexity" evidence="5">
    <location>
        <begin position="229"/>
        <end position="238"/>
    </location>
</feature>
<feature type="domain" description="Ras-GAP" evidence="7">
    <location>
        <begin position="296"/>
        <end position="501"/>
    </location>
</feature>
<feature type="domain" description="LIM zinc-binding" evidence="8">
    <location>
        <begin position="1177"/>
        <end position="1236"/>
    </location>
</feature>
<keyword evidence="10" id="KW-1185">Reference proteome</keyword>
<dbReference type="SUPFAM" id="SSF48350">
    <property type="entry name" value="GTPase activation domain, GAP"/>
    <property type="match status" value="1"/>
</dbReference>
<dbReference type="GO" id="GO:0005096">
    <property type="term" value="F:GTPase activator activity"/>
    <property type="evidence" value="ECO:0007669"/>
    <property type="project" value="UniProtKB-KW"/>
</dbReference>
<gene>
    <name evidence="9" type="ORF">CAOG_009560</name>
</gene>
<dbReference type="Pfam" id="PF00169">
    <property type="entry name" value="PH"/>
    <property type="match status" value="2"/>
</dbReference>
<proteinExistence type="predicted"/>
<protein>
    <submittedName>
        <fullName evidence="9">Uncharacterized protein</fullName>
    </submittedName>
</protein>
<evidence type="ECO:0000256" key="1">
    <source>
        <dbReference type="ARBA" id="ARBA00022468"/>
    </source>
</evidence>
<dbReference type="PROSITE" id="PS50023">
    <property type="entry name" value="LIM_DOMAIN_2"/>
    <property type="match status" value="2"/>
</dbReference>
<dbReference type="PhylomeDB" id="A0A0D2WMI3"/>
<dbReference type="InterPro" id="IPR001849">
    <property type="entry name" value="PH_domain"/>
</dbReference>
<dbReference type="OrthoDB" id="15567at2759"/>
<keyword evidence="1" id="KW-0343">GTPase activation</keyword>
<evidence type="ECO:0000313" key="9">
    <source>
        <dbReference type="EMBL" id="KJE91383.1"/>
    </source>
</evidence>
<dbReference type="eggNOG" id="KOG0248">
    <property type="taxonomic scope" value="Eukaryota"/>
</dbReference>
<dbReference type="InterPro" id="IPR008936">
    <property type="entry name" value="Rho_GTPase_activation_prot"/>
</dbReference>
<sequence length="1298" mass="139863">MYYKPNAYDKPAGIIDLSRCSKVSLVDREVTEHAFSFAIVTESRTYYLFAQDEPELQAWVNELTVAARKSSKMYSSADFTPADAGAGKPKHASAPVLPRLGLLGSNQSGGGGGGGASKGPHTSVVTRSQQSPQPNSPLGTSPLSSNGFGGGSDGGTSPFSAYHVYESPSSLRKPAEGQSNGQAPASIPSNDSTYSVVGRVQSHYSAIHVLPSGDEYHTPTPAALYSTPQQQQQQQQQQSNPASDTSMQPVLNIQQLLQQQQQSAPHSPQERPLSPSKGLFGAVDTPASPSLKAAPLDDGDHAATLFRGNSVASKMMTTFGKLIAGQYLVRTLQDVIMDIMSGKLPMEVDPSKLGMLTDEGPGSPEDFRSGASSPVYAESESSGGASATWASRLTPVQVATLAENCANLSDACEKILFAIVNSISDAPSDLRLLCFALKEEISEIYPQLGVKMVGSFLFLRLINPAIAMPTQFGVIDADVTISPATRRALLLCTKILINLVNGVEFGHKEPFMIPFNQFISANAVRLEEFITSFATAPASFVSERAPTNGVAGAASNAGESSERNPLSELEIGLKTLSDTVEKLIYQSEDEEPSDEMDAIKTALNLYDEGERSALLTMLVDDLDIVAELFIVTPLAKVDQLVSSLVHVFHHQREAQRLLRYSISRELNRDPLTFATEGATTSNLGFGGTIKQGWLLKANPKKDVPLMRKKRWFVLKERGQLLYYKSVAADVPLGQVDVNSQCLIDQETPELTRQHGFQLINRTRTFRLFAKSVEEREEWIQALTAVRSSSGSKQREPSRVRPTTSAAPHTKRLSADGNGTPGKLSNGSAGLLSQLTSGKMSQSFTAGVINKPIPNKPFNGGTVRLPVQAEDEEVDSMDVIQSYSSPRRVSNSGLPFAPHSPLHKLAAGPPPPLPESSLRPPSVSTMPPTNAETTNGHGGDSVANEIRVSLGFLDNAMQWSLSSGSGDDPAPPVAAPAAVAAPAVAQAAPTLTPTNFLSAQSSIDDVLSMLQTENEKHKQQQPPAKRASVSLDDQLRDLDLLTKAAPPIAPLSLSAVADLPVCGKCTQQILPTDLSLTALDKTWHAHHFTCAECDKQLVANYFPKDGRAYCPEDYNRLFAVVCHGCNKLVEGSIVSAGSFQWHPECFVCAQCSSPLSVFRTVNGKFLCPMGSCKSGELDLCDGCGKSLVGGCLEVLSKKLHLECFKCKVCQQSLQGQKFFDQGGFPVCDRDFRISQGHVCYKCKDALDDDAVMALNQKFHKRCFVCAFPNCDLQLSTIRFFVVKDQPYCQQHSQQAMQQS</sequence>
<dbReference type="PANTHER" id="PTHR10194:SF60">
    <property type="entry name" value="RAS GTPASE-ACTIVATING PROTEIN RASKOL"/>
    <property type="match status" value="1"/>
</dbReference>
<feature type="compositionally biased region" description="Polar residues" evidence="5">
    <location>
        <begin position="123"/>
        <end position="143"/>
    </location>
</feature>
<evidence type="ECO:0000259" key="7">
    <source>
        <dbReference type="PROSITE" id="PS50018"/>
    </source>
</evidence>
<feature type="compositionally biased region" description="Polar residues" evidence="5">
    <location>
        <begin position="924"/>
        <end position="934"/>
    </location>
</feature>
<dbReference type="InParanoid" id="A0A0D2WMI3"/>
<feature type="region of interest" description="Disordered" evidence="5">
    <location>
        <begin position="785"/>
        <end position="830"/>
    </location>
</feature>
<keyword evidence="4" id="KW-0440">LIM domain</keyword>
<feature type="compositionally biased region" description="Polar residues" evidence="5">
    <location>
        <begin position="883"/>
        <end position="892"/>
    </location>
</feature>
<feature type="region of interest" description="Disordered" evidence="5">
    <location>
        <begin position="355"/>
        <end position="379"/>
    </location>
</feature>
<dbReference type="Pfam" id="PF00616">
    <property type="entry name" value="RasGAP"/>
    <property type="match status" value="1"/>
</dbReference>
<dbReference type="eggNOG" id="KOG1826">
    <property type="taxonomic scope" value="Eukaryota"/>
</dbReference>
<evidence type="ECO:0000256" key="4">
    <source>
        <dbReference type="PROSITE-ProRule" id="PRU00125"/>
    </source>
</evidence>
<dbReference type="InterPro" id="IPR001781">
    <property type="entry name" value="Znf_LIM"/>
</dbReference>
<dbReference type="SUPFAM" id="SSF57716">
    <property type="entry name" value="Glucocorticoid receptor-like (DNA-binding domain)"/>
    <property type="match status" value="2"/>
</dbReference>
<feature type="domain" description="PH" evidence="6">
    <location>
        <begin position="1"/>
        <end position="68"/>
    </location>
</feature>
<dbReference type="CDD" id="cd08368">
    <property type="entry name" value="LIM"/>
    <property type="match status" value="4"/>
</dbReference>
<dbReference type="SMART" id="SM00323">
    <property type="entry name" value="RasGAP"/>
    <property type="match status" value="1"/>
</dbReference>
<dbReference type="GO" id="GO:0046872">
    <property type="term" value="F:metal ion binding"/>
    <property type="evidence" value="ECO:0007669"/>
    <property type="project" value="UniProtKB-KW"/>
</dbReference>
<dbReference type="Proteomes" id="UP000008743">
    <property type="component" value="Unassembled WGS sequence"/>
</dbReference>
<dbReference type="PROSITE" id="PS00478">
    <property type="entry name" value="LIM_DOMAIN_1"/>
    <property type="match status" value="1"/>
</dbReference>
<feature type="compositionally biased region" description="Low complexity" evidence="5">
    <location>
        <begin position="914"/>
        <end position="923"/>
    </location>
</feature>
<dbReference type="SMART" id="SM00132">
    <property type="entry name" value="LIM"/>
    <property type="match status" value="4"/>
</dbReference>
<evidence type="ECO:0000313" key="10">
    <source>
        <dbReference type="Proteomes" id="UP000008743"/>
    </source>
</evidence>
<evidence type="ECO:0000256" key="3">
    <source>
        <dbReference type="ARBA" id="ARBA00022833"/>
    </source>
</evidence>
<dbReference type="Gene3D" id="2.30.29.30">
    <property type="entry name" value="Pleckstrin-homology domain (PH domain)/Phosphotyrosine-binding domain (PTB)"/>
    <property type="match status" value="2"/>
</dbReference>
<dbReference type="SMART" id="SM00233">
    <property type="entry name" value="PH"/>
    <property type="match status" value="2"/>
</dbReference>
<organism evidence="9 10">
    <name type="scientific">Capsaspora owczarzaki (strain ATCC 30864)</name>
    <dbReference type="NCBI Taxonomy" id="595528"/>
    <lineage>
        <taxon>Eukaryota</taxon>
        <taxon>Filasterea</taxon>
        <taxon>Capsaspora</taxon>
    </lineage>
</organism>
<evidence type="ECO:0000256" key="2">
    <source>
        <dbReference type="ARBA" id="ARBA00022723"/>
    </source>
</evidence>
<feature type="compositionally biased region" description="Gly residues" evidence="5">
    <location>
        <begin position="107"/>
        <end position="117"/>
    </location>
</feature>
<reference evidence="10" key="1">
    <citation type="submission" date="2011-02" db="EMBL/GenBank/DDBJ databases">
        <title>The Genome Sequence of Capsaspora owczarzaki ATCC 30864.</title>
        <authorList>
            <person name="Russ C."/>
            <person name="Cuomo C."/>
            <person name="Burger G."/>
            <person name="Gray M.W."/>
            <person name="Holland P.W.H."/>
            <person name="King N."/>
            <person name="Lang F.B.F."/>
            <person name="Roger A.J."/>
            <person name="Ruiz-Trillo I."/>
            <person name="Young S.K."/>
            <person name="Zeng Q."/>
            <person name="Gargeya S."/>
            <person name="Alvarado L."/>
            <person name="Berlin A."/>
            <person name="Chapman S.B."/>
            <person name="Chen Z."/>
            <person name="Freedman E."/>
            <person name="Gellesch M."/>
            <person name="Goldberg J."/>
            <person name="Griggs A."/>
            <person name="Gujja S."/>
            <person name="Heilman E."/>
            <person name="Heiman D."/>
            <person name="Howarth C."/>
            <person name="Mehta T."/>
            <person name="Neiman D."/>
            <person name="Pearson M."/>
            <person name="Roberts A."/>
            <person name="Saif S."/>
            <person name="Shea T."/>
            <person name="Shenoy N."/>
            <person name="Sisk P."/>
            <person name="Stolte C."/>
            <person name="Sykes S."/>
            <person name="White J."/>
            <person name="Yandava C."/>
            <person name="Haas B."/>
            <person name="Nusbaum C."/>
            <person name="Birren B."/>
        </authorList>
    </citation>
    <scope>NUCLEOTIDE SEQUENCE</scope>
    <source>
        <strain evidence="10">ATCC 30864</strain>
    </source>
</reference>
<accession>A0A0D2WMI3</accession>
<dbReference type="InterPro" id="IPR001936">
    <property type="entry name" value="RasGAP_dom"/>
</dbReference>
<keyword evidence="2 4" id="KW-0479">Metal-binding</keyword>
<evidence type="ECO:0000259" key="8">
    <source>
        <dbReference type="PROSITE" id="PS50023"/>
    </source>
</evidence>
<dbReference type="PROSITE" id="PS50018">
    <property type="entry name" value="RAS_GTPASE_ACTIV_2"/>
    <property type="match status" value="1"/>
</dbReference>
<feature type="region of interest" description="Disordered" evidence="5">
    <location>
        <begin position="80"/>
        <end position="192"/>
    </location>
</feature>
<dbReference type="InterPro" id="IPR039360">
    <property type="entry name" value="Ras_GTPase"/>
</dbReference>
<dbReference type="PANTHER" id="PTHR10194">
    <property type="entry name" value="RAS GTPASE-ACTIVATING PROTEINS"/>
    <property type="match status" value="1"/>
</dbReference>
<dbReference type="CDD" id="cd00821">
    <property type="entry name" value="PH"/>
    <property type="match status" value="1"/>
</dbReference>
<feature type="domain" description="PH" evidence="6">
    <location>
        <begin position="687"/>
        <end position="787"/>
    </location>
</feature>
<evidence type="ECO:0000256" key="5">
    <source>
        <dbReference type="SAM" id="MobiDB-lite"/>
    </source>
</evidence>
<keyword evidence="3 4" id="KW-0862">Zinc</keyword>
<dbReference type="EMBL" id="KE346362">
    <property type="protein sequence ID" value="KJE91383.1"/>
    <property type="molecule type" value="Genomic_DNA"/>
</dbReference>
<feature type="compositionally biased region" description="Polar residues" evidence="5">
    <location>
        <begin position="239"/>
        <end position="253"/>
    </location>
</feature>
<dbReference type="SUPFAM" id="SSF50729">
    <property type="entry name" value="PH domain-like"/>
    <property type="match status" value="2"/>
</dbReference>
<name>A0A0D2WMI3_CAPO3</name>
<dbReference type="eggNOG" id="KOG1703">
    <property type="taxonomic scope" value="Eukaryota"/>
</dbReference>
<feature type="compositionally biased region" description="Polar residues" evidence="5">
    <location>
        <begin position="177"/>
        <end position="192"/>
    </location>
</feature>
<feature type="region of interest" description="Disordered" evidence="5">
    <location>
        <begin position="883"/>
        <end position="941"/>
    </location>
</feature>
<dbReference type="Gene3D" id="1.10.506.10">
    <property type="entry name" value="GTPase Activation - p120gap, domain 1"/>
    <property type="match status" value="1"/>
</dbReference>
<evidence type="ECO:0000259" key="6">
    <source>
        <dbReference type="PROSITE" id="PS50003"/>
    </source>
</evidence>
<dbReference type="STRING" id="595528.A0A0D2WMI3"/>
<dbReference type="Pfam" id="PF00412">
    <property type="entry name" value="LIM"/>
    <property type="match status" value="4"/>
</dbReference>
<dbReference type="PROSITE" id="PS50003">
    <property type="entry name" value="PH_DOMAIN"/>
    <property type="match status" value="2"/>
</dbReference>
<feature type="region of interest" description="Disordered" evidence="5">
    <location>
        <begin position="211"/>
        <end position="295"/>
    </location>
</feature>
<dbReference type="Gene3D" id="2.10.110.10">
    <property type="entry name" value="Cysteine Rich Protein"/>
    <property type="match status" value="4"/>
</dbReference>